<evidence type="ECO:0000313" key="1">
    <source>
        <dbReference type="EMBL" id="MCO5957636.1"/>
    </source>
</evidence>
<comment type="caution">
    <text evidence="1">The sequence shown here is derived from an EMBL/GenBank/DDBJ whole genome shotgun (WGS) entry which is preliminary data.</text>
</comment>
<reference evidence="1" key="1">
    <citation type="submission" date="2022-06" db="EMBL/GenBank/DDBJ databases">
        <authorList>
            <person name="Sun Q."/>
        </authorList>
    </citation>
    <scope>NUCLEOTIDE SEQUENCE</scope>
    <source>
        <strain evidence="1">S101</strain>
    </source>
</reference>
<name>A0AAJ1FJ26_9HYPH</name>
<accession>A0AAJ1FJ26</accession>
<dbReference type="Proteomes" id="UP001155380">
    <property type="component" value="Unassembled WGS sequence"/>
</dbReference>
<protein>
    <submittedName>
        <fullName evidence="1">Uncharacterized protein</fullName>
    </submittedName>
</protein>
<organism evidence="1 2">
    <name type="scientific">Ciceribacter sichuanensis</name>
    <dbReference type="NCBI Taxonomy" id="2949647"/>
    <lineage>
        <taxon>Bacteria</taxon>
        <taxon>Pseudomonadati</taxon>
        <taxon>Pseudomonadota</taxon>
        <taxon>Alphaproteobacteria</taxon>
        <taxon>Hyphomicrobiales</taxon>
        <taxon>Rhizobiaceae</taxon>
        <taxon>Ciceribacter</taxon>
    </lineage>
</organism>
<proteinExistence type="predicted"/>
<dbReference type="AlphaFoldDB" id="A0AAJ1FJ26"/>
<dbReference type="EMBL" id="JAMXLX010000003">
    <property type="protein sequence ID" value="MCO5957636.1"/>
    <property type="molecule type" value="Genomic_DNA"/>
</dbReference>
<dbReference type="RefSeq" id="WP_250913356.1">
    <property type="nucleotide sequence ID" value="NZ_JAMXLX010000003.1"/>
</dbReference>
<sequence length="60" mass="6875">MNERSKAEKQIISDMADEMLRLGEGCTEDQIANRFTRAQIKEYGEEARTRANLLSQREAA</sequence>
<evidence type="ECO:0000313" key="2">
    <source>
        <dbReference type="Proteomes" id="UP001155380"/>
    </source>
</evidence>
<gene>
    <name evidence="1" type="ORF">NBH21_12700</name>
</gene>